<proteinExistence type="predicted"/>
<protein>
    <submittedName>
        <fullName evidence="1">ORF91</fullName>
    </submittedName>
</protein>
<evidence type="ECO:0000313" key="1">
    <source>
        <dbReference type="EMBL" id="ABG25769.1"/>
    </source>
</evidence>
<keyword evidence="2" id="KW-1185">Reference proteome</keyword>
<dbReference type="Proteomes" id="UP000011238">
    <property type="component" value="Segment"/>
</dbReference>
<organism evidence="2">
    <name type="scientific">Ranid herpesvirus 1</name>
    <name type="common">Lucke tumor herpesvirus</name>
    <dbReference type="NCBI Taxonomy" id="85655"/>
    <lineage>
        <taxon>Viruses</taxon>
        <taxon>Duplodnaviria</taxon>
        <taxon>Heunggongvirae</taxon>
        <taxon>Peploviricota</taxon>
        <taxon>Herviviricetes</taxon>
        <taxon>Herpesvirales</taxon>
        <taxon>Alloherpesviridae</taxon>
        <taxon>Batravirus</taxon>
        <taxon>Batravirus ranidallo1</taxon>
    </lineage>
</organism>
<reference evidence="2" key="1">
    <citation type="journal article" date="1999" name="J. Cancer Res. Clin. Oncol.">
        <title>Genomic studies of the Lucke tumor herpesvirus (RaHV-1).</title>
        <authorList>
            <person name="Davison A.J."/>
            <person name="Sauerbier W."/>
            <person name="Dolan A."/>
            <person name="Addison C."/>
            <person name="McKinnell R.G."/>
        </authorList>
    </citation>
    <scope>NUCLEOTIDE SEQUENCE [LARGE SCALE GENOMIC DNA]</scope>
    <source>
        <strain evidence="2">McKinnell</strain>
    </source>
</reference>
<reference evidence="1 2" key="2">
    <citation type="journal article" date="2006" name="J. Gen. Virol.">
        <title>Genome sequences of two frog herpesviruses.</title>
        <authorList>
            <person name="Davison A.J."/>
            <person name="Cunningham C."/>
            <person name="Sauerbier W."/>
            <person name="McKinnell R.G."/>
        </authorList>
    </citation>
    <scope>NUCLEOTIDE SEQUENCE [LARGE SCALE GENOMIC DNA]</scope>
    <source>
        <strain evidence="1 2">McKinnell</strain>
    </source>
</reference>
<name>Q14VN9_9VIRU</name>
<evidence type="ECO:0000313" key="2">
    <source>
        <dbReference type="Proteomes" id="UP000011238"/>
    </source>
</evidence>
<accession>Q14VN9</accession>
<dbReference type="RefSeq" id="YP_656746.1">
    <property type="nucleotide sequence ID" value="NC_008211.1"/>
</dbReference>
<dbReference type="KEGG" id="vg:5141309"/>
<dbReference type="EMBL" id="DQ665917">
    <property type="protein sequence ID" value="ABG25769.1"/>
    <property type="molecule type" value="Genomic_DNA"/>
</dbReference>
<sequence>MKEDTIALQLWNADEVVQVLGYRHIPLYMDDVPLTHLYIFTRPRVDGTTVLELPASKCPGVLWRTVVETAGDVPNAVITQEVLCEALTHGESETEGTAITVSVESPQRWTQHIFAGRNRNSNVARALADLHEALDLQATVLRKLCGSIARDSLCLPGSAIPRPAHPHHTWGHGVACDVNGTLSYVPHFETTLRGQLSHATPNLEDPRARCVAHVRTHADNTLSFWFARLEPHSWHHWCGLENVDPRLLRILTVQAHKSPSAALELCDRPPAIKPVCAKLPRTAAKVF</sequence>
<dbReference type="GeneID" id="5141309"/>